<dbReference type="Proteomes" id="UP001159427">
    <property type="component" value="Unassembled WGS sequence"/>
</dbReference>
<reference evidence="3 4" key="1">
    <citation type="submission" date="2022-05" db="EMBL/GenBank/DDBJ databases">
        <authorList>
            <consortium name="Genoscope - CEA"/>
            <person name="William W."/>
        </authorList>
    </citation>
    <scope>NUCLEOTIDE SEQUENCE [LARGE SCALE GENOMIC DNA]</scope>
</reference>
<sequence>MHFYLLQAIIGQPPPVHSGEQTGRSQQPFLGQLNAGGVHNGLIDPQGMPPLEIVPSRYPYRLTELLVENQNSNVNEMQMVPLYQLHSRGRQPMQYEVFAGGVQFNDGAEARPLTSQMHCGRRRTYATESVDEIRSVEETSQFPERNQAREHTLTSSLQRMLTSNRSSPPEPLITPGQICNGNYIWKIEGFRSLLFQYAGNGIVTSLDSPSIYTCLHGYKFFMRIFPRGIDGGDGRHIGLFVGIMQGEYDTLLEWPFCGRISLTIKDQSTDVHGFRQDISGTFVANRNQAAFQKPTAAGRYKTLYGYAEFAPINMVCAPQYSKDDTVMIHIEIHNMP</sequence>
<evidence type="ECO:0000313" key="3">
    <source>
        <dbReference type="EMBL" id="CAH3173657.1"/>
    </source>
</evidence>
<comment type="caution">
    <text evidence="3">The sequence shown here is derived from an EMBL/GenBank/DDBJ whole genome shotgun (WGS) entry which is preliminary data.</text>
</comment>
<organism evidence="3 4">
    <name type="scientific">Porites evermanni</name>
    <dbReference type="NCBI Taxonomy" id="104178"/>
    <lineage>
        <taxon>Eukaryota</taxon>
        <taxon>Metazoa</taxon>
        <taxon>Cnidaria</taxon>
        <taxon>Anthozoa</taxon>
        <taxon>Hexacorallia</taxon>
        <taxon>Scleractinia</taxon>
        <taxon>Fungiina</taxon>
        <taxon>Poritidae</taxon>
        <taxon>Porites</taxon>
    </lineage>
</organism>
<dbReference type="SUPFAM" id="SSF49599">
    <property type="entry name" value="TRAF domain-like"/>
    <property type="match status" value="1"/>
</dbReference>
<dbReference type="SMART" id="SM00061">
    <property type="entry name" value="MATH"/>
    <property type="match status" value="1"/>
</dbReference>
<dbReference type="EMBL" id="CALNXI010001628">
    <property type="protein sequence ID" value="CAH3173657.1"/>
    <property type="molecule type" value="Genomic_DNA"/>
</dbReference>
<evidence type="ECO:0000256" key="1">
    <source>
        <dbReference type="SAM" id="MobiDB-lite"/>
    </source>
</evidence>
<dbReference type="PANTHER" id="PTHR10131">
    <property type="entry name" value="TNF RECEPTOR ASSOCIATED FACTOR"/>
    <property type="match status" value="1"/>
</dbReference>
<evidence type="ECO:0000259" key="2">
    <source>
        <dbReference type="PROSITE" id="PS50144"/>
    </source>
</evidence>
<dbReference type="InterPro" id="IPR049342">
    <property type="entry name" value="TRAF1-6_MATH_dom"/>
</dbReference>
<gene>
    <name evidence="3" type="ORF">PEVE_00009139</name>
</gene>
<evidence type="ECO:0000313" key="4">
    <source>
        <dbReference type="Proteomes" id="UP001159427"/>
    </source>
</evidence>
<protein>
    <recommendedName>
        <fullName evidence="2">MATH domain-containing protein</fullName>
    </recommendedName>
</protein>
<feature type="domain" description="MATH" evidence="2">
    <location>
        <begin position="180"/>
        <end position="332"/>
    </location>
</feature>
<name>A0ABN8R2V5_9CNID</name>
<dbReference type="Pfam" id="PF21355">
    <property type="entry name" value="TRAF-mep_MATH"/>
    <property type="match status" value="1"/>
</dbReference>
<dbReference type="InterPro" id="IPR002083">
    <property type="entry name" value="MATH/TRAF_dom"/>
</dbReference>
<proteinExistence type="predicted"/>
<dbReference type="Gene3D" id="2.60.210.10">
    <property type="entry name" value="Apoptosis, Tumor Necrosis Factor Receptor Associated Protein 2, Chain A"/>
    <property type="match status" value="1"/>
</dbReference>
<feature type="region of interest" description="Disordered" evidence="1">
    <location>
        <begin position="154"/>
        <end position="173"/>
    </location>
</feature>
<accession>A0ABN8R2V5</accession>
<keyword evidence="4" id="KW-1185">Reference proteome</keyword>
<dbReference type="PANTHER" id="PTHR10131:SF152">
    <property type="entry name" value="TNF RECEPTOR-ASSOCIATED FACTOR 6"/>
    <property type="match status" value="1"/>
</dbReference>
<dbReference type="PROSITE" id="PS50144">
    <property type="entry name" value="MATH"/>
    <property type="match status" value="1"/>
</dbReference>
<dbReference type="InterPro" id="IPR008974">
    <property type="entry name" value="TRAF-like"/>
</dbReference>
<feature type="compositionally biased region" description="Polar residues" evidence="1">
    <location>
        <begin position="154"/>
        <end position="167"/>
    </location>
</feature>